<keyword evidence="1" id="KW-0732">Signal</keyword>
<dbReference type="RefSeq" id="XP_060370338.1">
    <property type="nucleotide sequence ID" value="XM_060510037.1"/>
</dbReference>
<protein>
    <recommendedName>
        <fullName evidence="4">Secreted protein</fullName>
    </recommendedName>
</protein>
<gene>
    <name evidence="2" type="ORF">BDZ83DRAFT_647054</name>
</gene>
<reference evidence="2" key="1">
    <citation type="submission" date="2021-12" db="EMBL/GenBank/DDBJ databases">
        <title>Comparative genomics, transcriptomics and evolutionary studies reveal genomic signatures of adaptation to plant cell wall in hemibiotrophic fungi.</title>
        <authorList>
            <consortium name="DOE Joint Genome Institute"/>
            <person name="Baroncelli R."/>
            <person name="Diaz J.F."/>
            <person name="Benocci T."/>
            <person name="Peng M."/>
            <person name="Battaglia E."/>
            <person name="Haridas S."/>
            <person name="Andreopoulos W."/>
            <person name="Labutti K."/>
            <person name="Pangilinan J."/>
            <person name="Floch G.L."/>
            <person name="Makela M.R."/>
            <person name="Henrissat B."/>
            <person name="Grigoriev I.V."/>
            <person name="Crouch J.A."/>
            <person name="De Vries R.P."/>
            <person name="Sukno S.A."/>
            <person name="Thon M.R."/>
        </authorList>
    </citation>
    <scope>NUCLEOTIDE SEQUENCE</scope>
    <source>
        <strain evidence="2">CBS 112980</strain>
    </source>
</reference>
<dbReference type="GeneID" id="85393936"/>
<comment type="caution">
    <text evidence="2">The sequence shown here is derived from an EMBL/GenBank/DDBJ whole genome shotgun (WGS) entry which is preliminary data.</text>
</comment>
<accession>A0AAD9D0Z8</accession>
<sequence length="161" mass="17880">MNLVKAIFAALTIGWIVTRPHPSTMEEEQVVSRLLPGSVFARQDRQPDARLKSHFGQLCMGICKFALPYQVHGLQPGPALARIVRHIDDLVLDEASCRNPPGFVRDRFSERSPVRPWVTASQPATARSATGLLGEHLKQSIFNGCLRVAVPHLFRVTCMLS</sequence>
<evidence type="ECO:0000313" key="2">
    <source>
        <dbReference type="EMBL" id="KAK1730283.1"/>
    </source>
</evidence>
<evidence type="ECO:0000256" key="1">
    <source>
        <dbReference type="SAM" id="SignalP"/>
    </source>
</evidence>
<dbReference type="Proteomes" id="UP001244207">
    <property type="component" value="Unassembled WGS sequence"/>
</dbReference>
<organism evidence="2 3">
    <name type="scientific">Glomerella acutata</name>
    <name type="common">Colletotrichum acutatum</name>
    <dbReference type="NCBI Taxonomy" id="27357"/>
    <lineage>
        <taxon>Eukaryota</taxon>
        <taxon>Fungi</taxon>
        <taxon>Dikarya</taxon>
        <taxon>Ascomycota</taxon>
        <taxon>Pezizomycotina</taxon>
        <taxon>Sordariomycetes</taxon>
        <taxon>Hypocreomycetidae</taxon>
        <taxon>Glomerellales</taxon>
        <taxon>Glomerellaceae</taxon>
        <taxon>Colletotrichum</taxon>
        <taxon>Colletotrichum acutatum species complex</taxon>
    </lineage>
</organism>
<name>A0AAD9D0Z8_GLOAC</name>
<evidence type="ECO:0008006" key="4">
    <source>
        <dbReference type="Google" id="ProtNLM"/>
    </source>
</evidence>
<keyword evidence="3" id="KW-1185">Reference proteome</keyword>
<proteinExistence type="predicted"/>
<feature type="signal peptide" evidence="1">
    <location>
        <begin position="1"/>
        <end position="18"/>
    </location>
</feature>
<feature type="chain" id="PRO_5042157762" description="Secreted protein" evidence="1">
    <location>
        <begin position="19"/>
        <end position="161"/>
    </location>
</feature>
<dbReference type="AlphaFoldDB" id="A0AAD9D0Z8"/>
<dbReference type="EMBL" id="JAHMHS010000007">
    <property type="protein sequence ID" value="KAK1730283.1"/>
    <property type="molecule type" value="Genomic_DNA"/>
</dbReference>
<evidence type="ECO:0000313" key="3">
    <source>
        <dbReference type="Proteomes" id="UP001244207"/>
    </source>
</evidence>